<dbReference type="KEGG" id="lzy:LZ3411_2452"/>
<dbReference type="PANTHER" id="PTHR34071:SF2">
    <property type="entry name" value="FLAVIN-NUCLEOTIDE-BINDING PROTEIN"/>
    <property type="match status" value="1"/>
</dbReference>
<protein>
    <submittedName>
        <fullName evidence="2">Pyridoxamine 5'-phosphate oxidase-related, FMN-binding</fullName>
    </submittedName>
</protein>
<gene>
    <name evidence="2" type="ORF">LZ3411_2452</name>
</gene>
<dbReference type="PANTHER" id="PTHR34071">
    <property type="entry name" value="5-NITROIMIDAZOLE ANTIBIOTICS RESISTANCE PROTEIN, NIMA-FAMILY-RELATED PROTEIN-RELATED"/>
    <property type="match status" value="1"/>
</dbReference>
<evidence type="ECO:0000313" key="3">
    <source>
        <dbReference type="Proteomes" id="UP000195412"/>
    </source>
</evidence>
<proteinExistence type="predicted"/>
<evidence type="ECO:0000313" key="2">
    <source>
        <dbReference type="EMBL" id="SMS15502.1"/>
    </source>
</evidence>
<evidence type="ECO:0000256" key="1">
    <source>
        <dbReference type="SAM" id="MobiDB-lite"/>
    </source>
</evidence>
<dbReference type="AlphaFoldDB" id="A0A1Y6K297"/>
<dbReference type="Gene3D" id="2.30.110.10">
    <property type="entry name" value="Electron Transport, Fmn-binding Protein, Chain A"/>
    <property type="match status" value="1"/>
</dbReference>
<dbReference type="SUPFAM" id="SSF50475">
    <property type="entry name" value="FMN-binding split barrel"/>
    <property type="match status" value="1"/>
</dbReference>
<dbReference type="Proteomes" id="UP000195412">
    <property type="component" value="Chromosome I"/>
</dbReference>
<dbReference type="RefSeq" id="WP_157667896.1">
    <property type="nucleotide sequence ID" value="NZ_LT854705.1"/>
</dbReference>
<dbReference type="Pfam" id="PF12900">
    <property type="entry name" value="Pyridox_ox_2"/>
    <property type="match status" value="1"/>
</dbReference>
<feature type="compositionally biased region" description="Low complexity" evidence="1">
    <location>
        <begin position="191"/>
        <end position="200"/>
    </location>
</feature>
<dbReference type="InterPro" id="IPR024747">
    <property type="entry name" value="Pyridox_Oxase-rel"/>
</dbReference>
<dbReference type="InterPro" id="IPR012349">
    <property type="entry name" value="Split_barrel_FMN-bd"/>
</dbReference>
<feature type="region of interest" description="Disordered" evidence="1">
    <location>
        <begin position="191"/>
        <end position="210"/>
    </location>
</feature>
<name>A0A1Y6K297_9LACO</name>
<sequence>MRKELYLDHPTINWVLDHCKILRLGLVDDGEAYVVPVHYGYEETANGHYRLYIHGTSDGHKGQLLAANPTIGFETDGGHEHLTYTPPKEGAFGPAFRSVMGHGQVTTLTDVNAKAHALRVLLHRYVRDIPVAIHPEKLAKVAVWQIDVTDISARVHHPTAAWQAALGLHEPVSRGIHYGDHGEVLSDDAVAPADEPAADATSGASVNDQA</sequence>
<dbReference type="EMBL" id="LT854705">
    <property type="protein sequence ID" value="SMS15502.1"/>
    <property type="molecule type" value="Genomic_DNA"/>
</dbReference>
<accession>A0A1Y6K297</accession>
<reference evidence="3" key="1">
    <citation type="submission" date="2017-05" db="EMBL/GenBank/DDBJ databases">
        <authorList>
            <person name="Papadimitriou K."/>
        </authorList>
    </citation>
    <scope>NUCLEOTIDE SEQUENCE [LARGE SCALE GENOMIC DNA]</scope>
    <source>
        <strain evidence="3">ACA-DC 3411</strain>
    </source>
</reference>
<organism evidence="2 3">
    <name type="scientific">Levilactobacillus zymae</name>
    <dbReference type="NCBI Taxonomy" id="267363"/>
    <lineage>
        <taxon>Bacteria</taxon>
        <taxon>Bacillati</taxon>
        <taxon>Bacillota</taxon>
        <taxon>Bacilli</taxon>
        <taxon>Lactobacillales</taxon>
        <taxon>Lactobacillaceae</taxon>
        <taxon>Levilactobacillus</taxon>
    </lineage>
</organism>